<dbReference type="CDD" id="cd02932">
    <property type="entry name" value="OYE_YqiM_FMN"/>
    <property type="match status" value="1"/>
</dbReference>
<gene>
    <name evidence="7" type="ORF">IAE60_01340</name>
</gene>
<accession>A0A7G9TDE3</accession>
<keyword evidence="3" id="KW-0288">FMN</keyword>
<dbReference type="Proteomes" id="UP000515838">
    <property type="component" value="Chromosome"/>
</dbReference>
<dbReference type="PANTHER" id="PTHR43303">
    <property type="entry name" value="NADPH DEHYDROGENASE C23G7.10C-RELATED"/>
    <property type="match status" value="1"/>
</dbReference>
<dbReference type="InterPro" id="IPR044152">
    <property type="entry name" value="YqjM-like"/>
</dbReference>
<evidence type="ECO:0000259" key="6">
    <source>
        <dbReference type="Pfam" id="PF00724"/>
    </source>
</evidence>
<proteinExistence type="predicted"/>
<dbReference type="EMBL" id="CP060731">
    <property type="protein sequence ID" value="QNN78118.1"/>
    <property type="molecule type" value="Genomic_DNA"/>
</dbReference>
<dbReference type="InterPro" id="IPR013785">
    <property type="entry name" value="Aldolase_TIM"/>
</dbReference>
<sequence>MSRLFSPLDFGPLRLSNRIVIAPMCQYSAEEGRATDWHAFHWPNLAQSGAGLAIVEATAVLPEGRISWADLGLWDDTTEAAFARALAATRRYSKMPLGVQLAHAGRKASTHRPWEHGGAQIPPEAPHGWQTVSASPLPYSAGQHPPHALDQAGIDAVIAAFAASARRAVRLGLDLIEIHAAHGYLLHQFLSPLSNQRDDAYGGSLENRMRLLLQVFDAVKAAVPASMAVGVRISATDWVDGGWDLAQSLVLAKALEARGSHFLHVSSGGLHPAQKIELAPGYQVPFAEAIKREVGMPVIAVGLITTPQQAEGILQQAQADAVGIARGILYDPRWPWHAAAALGERIAIAPQYLRSAPREYAASFVQAP</sequence>
<dbReference type="GO" id="GO:0010181">
    <property type="term" value="F:FMN binding"/>
    <property type="evidence" value="ECO:0007669"/>
    <property type="project" value="InterPro"/>
</dbReference>
<dbReference type="Gene3D" id="3.20.20.70">
    <property type="entry name" value="Aldolase class I"/>
    <property type="match status" value="1"/>
</dbReference>
<organism evidence="7 8">
    <name type="scientific">Pseudoxanthomonas mexicana</name>
    <dbReference type="NCBI Taxonomy" id="128785"/>
    <lineage>
        <taxon>Bacteria</taxon>
        <taxon>Pseudomonadati</taxon>
        <taxon>Pseudomonadota</taxon>
        <taxon>Gammaproteobacteria</taxon>
        <taxon>Lysobacterales</taxon>
        <taxon>Lysobacteraceae</taxon>
        <taxon>Pseudoxanthomonas</taxon>
    </lineage>
</organism>
<keyword evidence="5" id="KW-0560">Oxidoreductase</keyword>
<dbReference type="SUPFAM" id="SSF51395">
    <property type="entry name" value="FMN-linked oxidoreductases"/>
    <property type="match status" value="1"/>
</dbReference>
<dbReference type="Pfam" id="PF00724">
    <property type="entry name" value="Oxidored_FMN"/>
    <property type="match status" value="1"/>
</dbReference>
<evidence type="ECO:0000256" key="1">
    <source>
        <dbReference type="ARBA" id="ARBA00001917"/>
    </source>
</evidence>
<name>A0A7G9TDE3_PSEMX</name>
<dbReference type="AlphaFoldDB" id="A0A7G9TDE3"/>
<evidence type="ECO:0000256" key="3">
    <source>
        <dbReference type="ARBA" id="ARBA00022643"/>
    </source>
</evidence>
<feature type="domain" description="NADH:flavin oxidoreductase/NADH oxidase N-terminal" evidence="6">
    <location>
        <begin position="4"/>
        <end position="339"/>
    </location>
</feature>
<evidence type="ECO:0000256" key="5">
    <source>
        <dbReference type="ARBA" id="ARBA00023002"/>
    </source>
</evidence>
<evidence type="ECO:0000313" key="8">
    <source>
        <dbReference type="Proteomes" id="UP000515838"/>
    </source>
</evidence>
<keyword evidence="4" id="KW-0521">NADP</keyword>
<dbReference type="GO" id="GO:0003959">
    <property type="term" value="F:NADPH dehydrogenase activity"/>
    <property type="evidence" value="ECO:0007669"/>
    <property type="project" value="InterPro"/>
</dbReference>
<dbReference type="GeneID" id="81469588"/>
<comment type="cofactor">
    <cofactor evidence="1">
        <name>FMN</name>
        <dbReference type="ChEBI" id="CHEBI:58210"/>
    </cofactor>
</comment>
<dbReference type="PANTHER" id="PTHR43303:SF4">
    <property type="entry name" value="NADPH DEHYDROGENASE C23G7.10C-RELATED"/>
    <property type="match status" value="1"/>
</dbReference>
<dbReference type="RefSeq" id="WP_187573576.1">
    <property type="nucleotide sequence ID" value="NZ_CP060731.1"/>
</dbReference>
<evidence type="ECO:0000256" key="2">
    <source>
        <dbReference type="ARBA" id="ARBA00022630"/>
    </source>
</evidence>
<dbReference type="GO" id="GO:0050661">
    <property type="term" value="F:NADP binding"/>
    <property type="evidence" value="ECO:0007669"/>
    <property type="project" value="InterPro"/>
</dbReference>
<reference evidence="7 8" key="1">
    <citation type="submission" date="2020-08" db="EMBL/GenBank/DDBJ databases">
        <title>Streptomycin Non-resistant strain, P. mexicana.</title>
        <authorList>
            <person name="Ganesh-Kumar S."/>
            <person name="Zhe T."/>
            <person name="Yu Z."/>
            <person name="Min Y."/>
        </authorList>
    </citation>
    <scope>NUCLEOTIDE SEQUENCE [LARGE SCALE GENOMIC DNA]</scope>
    <source>
        <strain evidence="7 8">GTZY2</strain>
    </source>
</reference>
<protein>
    <submittedName>
        <fullName evidence="7">NADH:flavin oxidoreductase/NADH oxidase</fullName>
    </submittedName>
</protein>
<dbReference type="InterPro" id="IPR001155">
    <property type="entry name" value="OxRdtase_FMN_N"/>
</dbReference>
<evidence type="ECO:0000256" key="4">
    <source>
        <dbReference type="ARBA" id="ARBA00022857"/>
    </source>
</evidence>
<evidence type="ECO:0000313" key="7">
    <source>
        <dbReference type="EMBL" id="QNN78118.1"/>
    </source>
</evidence>
<keyword evidence="2" id="KW-0285">Flavoprotein</keyword>